<comment type="caution">
    <text evidence="1">The sequence shown here is derived from an EMBL/GenBank/DDBJ whole genome shotgun (WGS) entry which is preliminary data.</text>
</comment>
<reference evidence="1" key="2">
    <citation type="submission" date="2021-01" db="EMBL/GenBank/DDBJ databases">
        <authorList>
            <person name="Schikora-Tamarit M.A."/>
        </authorList>
    </citation>
    <scope>NUCLEOTIDE SEQUENCE</scope>
    <source>
        <strain evidence="1">NCAIM Y.01608</strain>
    </source>
</reference>
<organism evidence="1 2">
    <name type="scientific">Ogataea polymorpha</name>
    <dbReference type="NCBI Taxonomy" id="460523"/>
    <lineage>
        <taxon>Eukaryota</taxon>
        <taxon>Fungi</taxon>
        <taxon>Dikarya</taxon>
        <taxon>Ascomycota</taxon>
        <taxon>Saccharomycotina</taxon>
        <taxon>Pichiomycetes</taxon>
        <taxon>Pichiales</taxon>
        <taxon>Pichiaceae</taxon>
        <taxon>Ogataea</taxon>
    </lineage>
</organism>
<name>A0A9P8SY60_9ASCO</name>
<dbReference type="Proteomes" id="UP000788993">
    <property type="component" value="Unassembled WGS sequence"/>
</dbReference>
<sequence length="673" mass="74015">MNSVGQWSRPGLTFLRVDNHGHVLTWGQLGQSNKINLIIWVDSVVSLWLHKVQWQKTLLLQVGLVNSSKGLGDDSKSTEESWLQCSVLSGRTLTKVLATNNNPLDAMVSVVGSGLWNTVVLTSVVVLDRVGLTVLSVDGTNHVVLRNVLQVSTVLQPRTCHRDVVSGGLTERLDQNWHSVSILAIPRLEWLQPLQSVGSWRDVNFNRRSLLWWSLVGVFTRVVSLWWKTNTNRWLQHELISVSVLQLIGQWVESQITSNGVGDNHLWRSNKSVGSWVTIVSRGEVSVEGRHNGVLVTLLDVLSVPLTNTWTTGVCQHLTTKVVEDLQLTVSCNGGSDLLGTWSDSEDGLGLESVGLSILDDGGSSRHVFVGGVGTGSNQTNLDLQWPVIGNGNFLHLRHWGSEIRSEWTVDVWLQGVEVDLNHLVILTALISRQVILLVKLGELSNLRSSGGIQIVNHRLVEWENGGGGTDLGTHVTDGCHTGTREGINTVTEVLDNRTSSTFDGSNTSQFQNDILRRSPSRHLTGKLDTNDFWCLQLPWQAGHNIDSVSTTNTNSQLTQTTSVRGVGVGTNQQLTWEGVVLKNDLVDDTGTWFPETNVVLGTCRCKEIVHLLVQADGSSQVSRTLLLSLNQVITVHSGWGGNRWHTSRHELQDGHLGGGILTSNSVWSEFEV</sequence>
<keyword evidence="2" id="KW-1185">Reference proteome</keyword>
<protein>
    <submittedName>
        <fullName evidence="1">Uncharacterized protein</fullName>
    </submittedName>
</protein>
<accession>A0A9P8SY60</accession>
<gene>
    <name evidence="1" type="ORF">OGATHE_005538</name>
</gene>
<dbReference type="AlphaFoldDB" id="A0A9P8SY60"/>
<dbReference type="EMBL" id="JAEUBD010001504">
    <property type="protein sequence ID" value="KAH3659493.1"/>
    <property type="molecule type" value="Genomic_DNA"/>
</dbReference>
<proteinExistence type="predicted"/>
<reference evidence="1" key="1">
    <citation type="journal article" date="2021" name="Open Biol.">
        <title>Shared evolutionary footprints suggest mitochondrial oxidative damage underlies multiple complex I losses in fungi.</title>
        <authorList>
            <person name="Schikora-Tamarit M.A."/>
            <person name="Marcet-Houben M."/>
            <person name="Nosek J."/>
            <person name="Gabaldon T."/>
        </authorList>
    </citation>
    <scope>NUCLEOTIDE SEQUENCE</scope>
    <source>
        <strain evidence="1">NCAIM Y.01608</strain>
    </source>
</reference>
<evidence type="ECO:0000313" key="2">
    <source>
        <dbReference type="Proteomes" id="UP000788993"/>
    </source>
</evidence>
<evidence type="ECO:0000313" key="1">
    <source>
        <dbReference type="EMBL" id="KAH3659493.1"/>
    </source>
</evidence>